<gene>
    <name evidence="1" type="ORF">SHERM_10510</name>
</gene>
<dbReference type="GO" id="GO:0009691">
    <property type="term" value="P:cytokinin biosynthetic process"/>
    <property type="evidence" value="ECO:0007669"/>
    <property type="project" value="TreeGrafter"/>
</dbReference>
<dbReference type="EMBL" id="CACSLK010002334">
    <property type="protein sequence ID" value="CAA0808120.1"/>
    <property type="molecule type" value="Genomic_DNA"/>
</dbReference>
<dbReference type="GO" id="GO:0016799">
    <property type="term" value="F:hydrolase activity, hydrolyzing N-glycosyl compounds"/>
    <property type="evidence" value="ECO:0007669"/>
    <property type="project" value="TreeGrafter"/>
</dbReference>
<dbReference type="PANTHER" id="PTHR31223">
    <property type="entry name" value="LOG FAMILY PROTEIN YJL055W"/>
    <property type="match status" value="1"/>
</dbReference>
<dbReference type="SUPFAM" id="SSF102405">
    <property type="entry name" value="MCP/YpsA-like"/>
    <property type="match status" value="1"/>
</dbReference>
<dbReference type="Proteomes" id="UP001153555">
    <property type="component" value="Unassembled WGS sequence"/>
</dbReference>
<evidence type="ECO:0000313" key="1">
    <source>
        <dbReference type="EMBL" id="CAA0808120.1"/>
    </source>
</evidence>
<keyword evidence="2" id="KW-1185">Reference proteome</keyword>
<organism evidence="1 2">
    <name type="scientific">Striga hermonthica</name>
    <name type="common">Purple witchweed</name>
    <name type="synonym">Buchnera hermonthica</name>
    <dbReference type="NCBI Taxonomy" id="68872"/>
    <lineage>
        <taxon>Eukaryota</taxon>
        <taxon>Viridiplantae</taxon>
        <taxon>Streptophyta</taxon>
        <taxon>Embryophyta</taxon>
        <taxon>Tracheophyta</taxon>
        <taxon>Spermatophyta</taxon>
        <taxon>Magnoliopsida</taxon>
        <taxon>eudicotyledons</taxon>
        <taxon>Gunneridae</taxon>
        <taxon>Pentapetalae</taxon>
        <taxon>asterids</taxon>
        <taxon>lamiids</taxon>
        <taxon>Lamiales</taxon>
        <taxon>Orobanchaceae</taxon>
        <taxon>Buchnereae</taxon>
        <taxon>Striga</taxon>
    </lineage>
</organism>
<accession>A0A9N7MMB6</accession>
<dbReference type="OrthoDB" id="414463at2759"/>
<name>A0A9N7MMB6_STRHE</name>
<sequence length="88" mass="9337">MQNPLVRLGFEGAKPQTQNAGKRDCYREAALELGHQLVEKSLDLVYGGGSIGLMGLVAKAVHAGGGHVLGIIPKPLVGKEVNFLELFL</sequence>
<protein>
    <submittedName>
        <fullName evidence="1">Cytokinin riboside 5-monophosphate phosphoribohydrolase LOG5</fullName>
    </submittedName>
</protein>
<dbReference type="GO" id="GO:0005634">
    <property type="term" value="C:nucleus"/>
    <property type="evidence" value="ECO:0007669"/>
    <property type="project" value="TreeGrafter"/>
</dbReference>
<dbReference type="AlphaFoldDB" id="A0A9N7MMB6"/>
<proteinExistence type="predicted"/>
<dbReference type="PANTHER" id="PTHR31223:SF14">
    <property type="entry name" value="CYTOKININ RIBOSIDE 5'-MONOPHOSPHATE PHOSPHORIBOHYDROLASE LOG5"/>
    <property type="match status" value="1"/>
</dbReference>
<evidence type="ECO:0000313" key="2">
    <source>
        <dbReference type="Proteomes" id="UP001153555"/>
    </source>
</evidence>
<comment type="caution">
    <text evidence="1">The sequence shown here is derived from an EMBL/GenBank/DDBJ whole genome shotgun (WGS) entry which is preliminary data.</text>
</comment>
<reference evidence="1" key="1">
    <citation type="submission" date="2019-12" db="EMBL/GenBank/DDBJ databases">
        <authorList>
            <person name="Scholes J."/>
        </authorList>
    </citation>
    <scope>NUCLEOTIDE SEQUENCE</scope>
</reference>
<dbReference type="InterPro" id="IPR041164">
    <property type="entry name" value="LDcluster4"/>
</dbReference>
<dbReference type="GO" id="GO:0005829">
    <property type="term" value="C:cytosol"/>
    <property type="evidence" value="ECO:0007669"/>
    <property type="project" value="TreeGrafter"/>
</dbReference>
<dbReference type="Pfam" id="PF18306">
    <property type="entry name" value="LDcluster4"/>
    <property type="match status" value="1"/>
</dbReference>
<dbReference type="Gene3D" id="3.40.50.450">
    <property type="match status" value="1"/>
</dbReference>